<dbReference type="Gene3D" id="2.60.40.1120">
    <property type="entry name" value="Carboxypeptidase-like, regulatory domain"/>
    <property type="match status" value="1"/>
</dbReference>
<keyword evidence="8" id="KW-0732">Signal</keyword>
<dbReference type="InterPro" id="IPR036942">
    <property type="entry name" value="Beta-barrel_TonB_sf"/>
</dbReference>
<evidence type="ECO:0000256" key="5">
    <source>
        <dbReference type="ARBA" id="ARBA00023136"/>
    </source>
</evidence>
<evidence type="ECO:0000313" key="10">
    <source>
        <dbReference type="EMBL" id="RCR67758.1"/>
    </source>
</evidence>
<feature type="domain" description="TonB-dependent receptor plug" evidence="9">
    <location>
        <begin position="222"/>
        <end position="346"/>
    </location>
</feature>
<dbReference type="AlphaFoldDB" id="A0A368JJC4"/>
<dbReference type="InterPro" id="IPR039426">
    <property type="entry name" value="TonB-dep_rcpt-like"/>
</dbReference>
<organism evidence="10 11">
    <name type="scientific">Larkinella punicea</name>
    <dbReference type="NCBI Taxonomy" id="2315727"/>
    <lineage>
        <taxon>Bacteria</taxon>
        <taxon>Pseudomonadati</taxon>
        <taxon>Bacteroidota</taxon>
        <taxon>Cytophagia</taxon>
        <taxon>Cytophagales</taxon>
        <taxon>Spirosomataceae</taxon>
        <taxon>Larkinella</taxon>
    </lineage>
</organism>
<keyword evidence="5 7" id="KW-0472">Membrane</keyword>
<keyword evidence="11" id="KW-1185">Reference proteome</keyword>
<dbReference type="RefSeq" id="WP_114407889.1">
    <property type="nucleotide sequence ID" value="NZ_QOWE01000017.1"/>
</dbReference>
<dbReference type="InterPro" id="IPR008969">
    <property type="entry name" value="CarboxyPept-like_regulatory"/>
</dbReference>
<dbReference type="InterPro" id="IPR023997">
    <property type="entry name" value="TonB-dep_OMP_SusC/RagA_CS"/>
</dbReference>
<keyword evidence="2 7" id="KW-0813">Transport</keyword>
<dbReference type="GO" id="GO:0009279">
    <property type="term" value="C:cell outer membrane"/>
    <property type="evidence" value="ECO:0007669"/>
    <property type="project" value="UniProtKB-SubCell"/>
</dbReference>
<dbReference type="EMBL" id="QOWE01000017">
    <property type="protein sequence ID" value="RCR67758.1"/>
    <property type="molecule type" value="Genomic_DNA"/>
</dbReference>
<proteinExistence type="inferred from homology"/>
<dbReference type="SUPFAM" id="SSF56935">
    <property type="entry name" value="Porins"/>
    <property type="match status" value="1"/>
</dbReference>
<dbReference type="NCBIfam" id="TIGR04056">
    <property type="entry name" value="OMP_RagA_SusC"/>
    <property type="match status" value="1"/>
</dbReference>
<dbReference type="InterPro" id="IPR012910">
    <property type="entry name" value="Plug_dom"/>
</dbReference>
<name>A0A368JJC4_9BACT</name>
<evidence type="ECO:0000256" key="6">
    <source>
        <dbReference type="ARBA" id="ARBA00023237"/>
    </source>
</evidence>
<keyword evidence="6 7" id="KW-0998">Cell outer membrane</keyword>
<dbReference type="NCBIfam" id="TIGR04057">
    <property type="entry name" value="SusC_RagA_signa"/>
    <property type="match status" value="1"/>
</dbReference>
<accession>A0A368JJC4</accession>
<gene>
    <name evidence="10" type="ORF">DUE52_20375</name>
</gene>
<dbReference type="OrthoDB" id="9768177at2"/>
<comment type="similarity">
    <text evidence="7">Belongs to the TonB-dependent receptor family.</text>
</comment>
<protein>
    <submittedName>
        <fullName evidence="10">SusC/RagA family TonB-linked outer membrane protein</fullName>
    </submittedName>
</protein>
<dbReference type="Pfam" id="PF07715">
    <property type="entry name" value="Plug"/>
    <property type="match status" value="1"/>
</dbReference>
<dbReference type="InterPro" id="IPR023996">
    <property type="entry name" value="TonB-dep_OMP_SusC/RagA"/>
</dbReference>
<evidence type="ECO:0000256" key="2">
    <source>
        <dbReference type="ARBA" id="ARBA00022448"/>
    </source>
</evidence>
<comment type="subcellular location">
    <subcellularLocation>
        <location evidence="1 7">Cell outer membrane</location>
        <topology evidence="1 7">Multi-pass membrane protein</topology>
    </subcellularLocation>
</comment>
<evidence type="ECO:0000256" key="8">
    <source>
        <dbReference type="SAM" id="SignalP"/>
    </source>
</evidence>
<dbReference type="PROSITE" id="PS52016">
    <property type="entry name" value="TONB_DEPENDENT_REC_3"/>
    <property type="match status" value="1"/>
</dbReference>
<keyword evidence="4 7" id="KW-0812">Transmembrane</keyword>
<evidence type="ECO:0000256" key="3">
    <source>
        <dbReference type="ARBA" id="ARBA00022452"/>
    </source>
</evidence>
<evidence type="ECO:0000256" key="4">
    <source>
        <dbReference type="ARBA" id="ARBA00022692"/>
    </source>
</evidence>
<dbReference type="Gene3D" id="2.170.130.10">
    <property type="entry name" value="TonB-dependent receptor, plug domain"/>
    <property type="match status" value="1"/>
</dbReference>
<feature type="signal peptide" evidence="8">
    <location>
        <begin position="1"/>
        <end position="30"/>
    </location>
</feature>
<evidence type="ECO:0000259" key="9">
    <source>
        <dbReference type="Pfam" id="PF07715"/>
    </source>
</evidence>
<dbReference type="Gene3D" id="2.40.170.20">
    <property type="entry name" value="TonB-dependent receptor, beta-barrel domain"/>
    <property type="match status" value="1"/>
</dbReference>
<dbReference type="SUPFAM" id="SSF49464">
    <property type="entry name" value="Carboxypeptidase regulatory domain-like"/>
    <property type="match status" value="1"/>
</dbReference>
<evidence type="ECO:0000256" key="7">
    <source>
        <dbReference type="PROSITE-ProRule" id="PRU01360"/>
    </source>
</evidence>
<dbReference type="Pfam" id="PF13715">
    <property type="entry name" value="CarbopepD_reg_2"/>
    <property type="match status" value="1"/>
</dbReference>
<dbReference type="Proteomes" id="UP000253383">
    <property type="component" value="Unassembled WGS sequence"/>
</dbReference>
<sequence>MNSNSIIPRMLRHLCTVALLAGLCFSAAWADRPEIDLENVKISLVREEGSIQKIIGKITKITGYVFLYEDNLKSELEKRVKIENGNNLQSILASISQQSALEFKAVNKNIVIRKRSGQPSEPTEIKQGRKVSGRVTSSVDGASLPGVNVVLKGSQTGANTDGNGQYTIDVTGSNPVLVFSYIGFETQEIAVGSRSSVDLTLTESGVTLNEAVVTALGIKREKRSLGYSVPELKGNDLTNVTQENAMNSLAGRVPGVAINQTSGVGSSISVVIRGAKSLTGDNQPLFVIDGVPVASGLNNLRSMGDRNNVDYGNAISDLNPEDIESISVLKGPSAAALYGSRAGNGVILVTTKKGTKGKGVGITFSTSNVFERPYRYLDFHYKYGNGDRNNRLDESSAYWGGPALDAGNNAVQWNSPVGADGNKVATPLVSYKDNMKNFLETGITSTNNIALAGSGDKTTYRISFNNMTNKGLIPNSDLFRNSLATAVAFDISKNFKLSTNLNFVRSKSNNRPSTNNRGANPLEAVYLYPHVDVRQLTNYWVPGSEGIQQRSVSSNGDNPYFLAYALNNGFVRDRVFGNIKLDWTISPELSAYARVSHDQFAENRETKIPWSYSRGRNGGYYLQDIARYETNADAMVTYRKKISDFDWSISGGGNVMKQNYRDSYMGGAILTIPNLYRISNIPNTALQFSNSTYEKAIYSLLGTASLGFKDQLYLDLTARNDWSSTLPAANRSYFYPSASLSWLANYTFNLPSEISLLKFRANIAQVGNDTDPYRLVPALGTGSWGSLITTNVSGTLLNPQLKPEIQTSTEFGVELNLFNNRLRFDGTYYNAENKNQILTVTTPTSSGFGSKLINAGALVSKGWEIVLGGTPIKSTNGWNLDLNVNFTRNRTTIKELAPGIDFYQLWDDNNGGAFSFVGEEIGNLYSRGFATVQDASSPYYRWPILTRNGEWTAVNDRDKRVKVGNFNPRFMMGMQASLSYKRFTLNASFDWRSGGNFQSYTYRYGESDWRSQRQLDNLIPGGTMSSTDLVNMLKSDPEKYIIPENGNFPRVGGHTQATGGMGFDSNGDGVLEYDGGFIPGVIQNADGTYTEHLGGTGTNIYPITDTYPWSFNQQITFDASFVKLREISLGYNIPKLFGLRNANISVYSRNIILWTAAKIGIDPERAFQADGGRFRQGIELQNVMPWTIPVGFKVGFSL</sequence>
<evidence type="ECO:0000256" key="1">
    <source>
        <dbReference type="ARBA" id="ARBA00004571"/>
    </source>
</evidence>
<feature type="chain" id="PRO_5016695315" evidence="8">
    <location>
        <begin position="31"/>
        <end position="1198"/>
    </location>
</feature>
<dbReference type="InterPro" id="IPR037066">
    <property type="entry name" value="Plug_dom_sf"/>
</dbReference>
<reference evidence="10 11" key="1">
    <citation type="submission" date="2018-07" db="EMBL/GenBank/DDBJ databases">
        <title>Genome analysis of Larkinella rosea.</title>
        <authorList>
            <person name="Zhou Z."/>
            <person name="Wang G."/>
        </authorList>
    </citation>
    <scope>NUCLEOTIDE SEQUENCE [LARGE SCALE GENOMIC DNA]</scope>
    <source>
        <strain evidence="11">zzj9</strain>
    </source>
</reference>
<keyword evidence="3 7" id="KW-1134">Transmembrane beta strand</keyword>
<evidence type="ECO:0000313" key="11">
    <source>
        <dbReference type="Proteomes" id="UP000253383"/>
    </source>
</evidence>
<comment type="caution">
    <text evidence="10">The sequence shown here is derived from an EMBL/GenBank/DDBJ whole genome shotgun (WGS) entry which is preliminary data.</text>
</comment>